<evidence type="ECO:0000313" key="1">
    <source>
        <dbReference type="EMBL" id="GIU67967.1"/>
    </source>
</evidence>
<name>A0ABQ4PY64_9PROT</name>
<dbReference type="EMBL" id="BPFZ01000016">
    <property type="protein sequence ID" value="GIU67967.1"/>
    <property type="molecule type" value="Genomic_DNA"/>
</dbReference>
<proteinExistence type="predicted"/>
<organism evidence="1 2">
    <name type="scientific">Candidatus Phycosocius spiralis</name>
    <dbReference type="NCBI Taxonomy" id="2815099"/>
    <lineage>
        <taxon>Bacteria</taxon>
        <taxon>Pseudomonadati</taxon>
        <taxon>Pseudomonadota</taxon>
        <taxon>Alphaproteobacteria</taxon>
        <taxon>Caulobacterales</taxon>
        <taxon>Caulobacterales incertae sedis</taxon>
        <taxon>Candidatus Phycosocius</taxon>
    </lineage>
</organism>
<keyword evidence="2" id="KW-1185">Reference proteome</keyword>
<sequence length="65" mass="6861">MGADGASASDIGGLALAARSREPIKGKEEQAVKTKTDVINKAIVWGRILHSTEEAEHPILALPQL</sequence>
<gene>
    <name evidence="1" type="ORF">PsB1_2121</name>
</gene>
<accession>A0ABQ4PY64</accession>
<protein>
    <submittedName>
        <fullName evidence="1">Uncharacterized protein</fullName>
    </submittedName>
</protein>
<dbReference type="Proteomes" id="UP001161064">
    <property type="component" value="Unassembled WGS sequence"/>
</dbReference>
<reference evidence="1" key="1">
    <citation type="submission" date="2021-05" db="EMBL/GenBank/DDBJ databases">
        <authorList>
            <person name="Tanabe Y."/>
        </authorList>
    </citation>
    <scope>NUCLEOTIDE SEQUENCE</scope>
    <source>
        <strain evidence="1">BOTRYCO-1</strain>
    </source>
</reference>
<reference evidence="1" key="2">
    <citation type="journal article" date="2023" name="ISME Commun">
        <title>Characterization of a bloom-associated alphaproteobacterial lineage, 'Candidatus Phycosocius': insights into freshwater algal-bacterial interactions.</title>
        <authorList>
            <person name="Tanabe Y."/>
            <person name="Yamaguchi H."/>
            <person name="Yoshida M."/>
            <person name="Kai A."/>
            <person name="Okazaki Y."/>
        </authorList>
    </citation>
    <scope>NUCLEOTIDE SEQUENCE</scope>
    <source>
        <strain evidence="1">BOTRYCO-1</strain>
    </source>
</reference>
<evidence type="ECO:0000313" key="2">
    <source>
        <dbReference type="Proteomes" id="UP001161064"/>
    </source>
</evidence>
<comment type="caution">
    <text evidence="1">The sequence shown here is derived from an EMBL/GenBank/DDBJ whole genome shotgun (WGS) entry which is preliminary data.</text>
</comment>